<dbReference type="InterPro" id="IPR050879">
    <property type="entry name" value="Acyltransferase_3"/>
</dbReference>
<dbReference type="Pfam" id="PF01757">
    <property type="entry name" value="Acyl_transf_3"/>
    <property type="match status" value="1"/>
</dbReference>
<accession>A0ABS6ZFC1</accession>
<dbReference type="InterPro" id="IPR002656">
    <property type="entry name" value="Acyl_transf_3_dom"/>
</dbReference>
<feature type="transmembrane region" description="Helical" evidence="1">
    <location>
        <begin position="342"/>
        <end position="361"/>
    </location>
</feature>
<comment type="caution">
    <text evidence="3">The sequence shown here is derived from an EMBL/GenBank/DDBJ whole genome shotgun (WGS) entry which is preliminary data.</text>
</comment>
<evidence type="ECO:0000259" key="2">
    <source>
        <dbReference type="Pfam" id="PF01757"/>
    </source>
</evidence>
<reference evidence="3 4" key="1">
    <citation type="submission" date="2019-12" db="EMBL/GenBank/DDBJ databases">
        <title>Genome sequence of Streptomyces bambusae.</title>
        <authorList>
            <person name="Bansal K."/>
            <person name="Choksket S."/>
            <person name="Korpole S."/>
            <person name="Patil P.B."/>
        </authorList>
    </citation>
    <scope>NUCLEOTIDE SEQUENCE [LARGE SCALE GENOMIC DNA]</scope>
    <source>
        <strain evidence="3 4">SK60</strain>
    </source>
</reference>
<keyword evidence="3" id="KW-0489">Methyltransferase</keyword>
<feature type="domain" description="Acyltransferase 3" evidence="2">
    <location>
        <begin position="34"/>
        <end position="358"/>
    </location>
</feature>
<dbReference type="GO" id="GO:0016746">
    <property type="term" value="F:acyltransferase activity"/>
    <property type="evidence" value="ECO:0007669"/>
    <property type="project" value="UniProtKB-KW"/>
</dbReference>
<feature type="transmembrane region" description="Helical" evidence="1">
    <location>
        <begin position="77"/>
        <end position="99"/>
    </location>
</feature>
<dbReference type="GO" id="GO:0032259">
    <property type="term" value="P:methylation"/>
    <property type="evidence" value="ECO:0007669"/>
    <property type="project" value="UniProtKB-KW"/>
</dbReference>
<dbReference type="EMBL" id="WTFF01000403">
    <property type="protein sequence ID" value="MBW5486457.1"/>
    <property type="molecule type" value="Genomic_DNA"/>
</dbReference>
<sequence>MSTVVPPLPSVHEAAPGVPAQAKNAAPRRPRLYVLDGLRLIAALSVVAFHWAGVNIHPEVWGQKPQTLMPDTHRFAAYGWMGVQLFFLISGFVICMSCWGRSPRDYFTSRVVRLYPAYWAGIVITTLVVNFAATVRPSRKPMSISDVLTNLTMLERPLGVTEADGVYWTLWIELRFYLLFAVVAVMGLTYRRVLAFCGIWAILAVITPGVDSKLMDTVFMPQDAPYFIAGVAMYLIYRFGVNWMLIGVVGFSWLIAQNRLHITVGGYEYEVHHTLSWPVMAFISAAAFLVMLAVAMGAFNWMRWKWLTVAGALTYPVYLLHQELGWAMIRWGRDHGIAPFPLLAMCLAVILTLAWLVHRFVERPLSGVLKRLLDGAKLTLPKTDPPVRRP</sequence>
<dbReference type="GO" id="GO:0008168">
    <property type="term" value="F:methyltransferase activity"/>
    <property type="evidence" value="ECO:0007669"/>
    <property type="project" value="UniProtKB-KW"/>
</dbReference>
<dbReference type="PANTHER" id="PTHR23028:SF53">
    <property type="entry name" value="ACYL_TRANSF_3 DOMAIN-CONTAINING PROTEIN"/>
    <property type="match status" value="1"/>
</dbReference>
<gene>
    <name evidence="3" type="ORF">GPJ59_32525</name>
</gene>
<feature type="transmembrane region" description="Helical" evidence="1">
    <location>
        <begin position="193"/>
        <end position="210"/>
    </location>
</feature>
<keyword evidence="1" id="KW-1133">Transmembrane helix</keyword>
<evidence type="ECO:0000313" key="3">
    <source>
        <dbReference type="EMBL" id="MBW5486457.1"/>
    </source>
</evidence>
<dbReference type="Proteomes" id="UP000812013">
    <property type="component" value="Unassembled WGS sequence"/>
</dbReference>
<keyword evidence="1" id="KW-0472">Membrane</keyword>
<evidence type="ECO:0000313" key="4">
    <source>
        <dbReference type="Proteomes" id="UP000812013"/>
    </source>
</evidence>
<keyword evidence="1" id="KW-0812">Transmembrane</keyword>
<proteinExistence type="predicted"/>
<feature type="transmembrane region" description="Helical" evidence="1">
    <location>
        <begin position="166"/>
        <end position="186"/>
    </location>
</feature>
<keyword evidence="3" id="KW-0808">Transferase</keyword>
<evidence type="ECO:0000256" key="1">
    <source>
        <dbReference type="SAM" id="Phobius"/>
    </source>
</evidence>
<dbReference type="PANTHER" id="PTHR23028">
    <property type="entry name" value="ACETYLTRANSFERASE"/>
    <property type="match status" value="1"/>
</dbReference>
<keyword evidence="4" id="KW-1185">Reference proteome</keyword>
<organism evidence="3 4">
    <name type="scientific">Streptomyces bambusae</name>
    <dbReference type="NCBI Taxonomy" id="1550616"/>
    <lineage>
        <taxon>Bacteria</taxon>
        <taxon>Bacillati</taxon>
        <taxon>Actinomycetota</taxon>
        <taxon>Actinomycetes</taxon>
        <taxon>Kitasatosporales</taxon>
        <taxon>Streptomycetaceae</taxon>
        <taxon>Streptomyces</taxon>
    </lineage>
</organism>
<feature type="transmembrane region" description="Helical" evidence="1">
    <location>
        <begin position="38"/>
        <end position="57"/>
    </location>
</feature>
<dbReference type="RefSeq" id="WP_219671525.1">
    <property type="nucleotide sequence ID" value="NZ_WTFF01000403.1"/>
</dbReference>
<feature type="transmembrane region" description="Helical" evidence="1">
    <location>
        <begin position="235"/>
        <end position="256"/>
    </location>
</feature>
<keyword evidence="3" id="KW-0012">Acyltransferase</keyword>
<name>A0ABS6ZFC1_9ACTN</name>
<protein>
    <submittedName>
        <fullName evidence="3">Acyltransferase family protein</fullName>
    </submittedName>
</protein>
<feature type="transmembrane region" description="Helical" evidence="1">
    <location>
        <begin position="277"/>
        <end position="298"/>
    </location>
</feature>
<feature type="transmembrane region" description="Helical" evidence="1">
    <location>
        <begin position="111"/>
        <end position="133"/>
    </location>
</feature>